<dbReference type="RefSeq" id="XP_047016066.1">
    <property type="nucleotide sequence ID" value="XM_047160110.2"/>
</dbReference>
<evidence type="ECO:0000256" key="2">
    <source>
        <dbReference type="SAM" id="Phobius"/>
    </source>
</evidence>
<gene>
    <name evidence="4" type="primary">LOC124628912</name>
</gene>
<keyword evidence="3" id="KW-1185">Reference proteome</keyword>
<protein>
    <submittedName>
        <fullName evidence="4">Uncharacterized protein LOC124628912 isoform X1</fullName>
    </submittedName>
</protein>
<feature type="transmembrane region" description="Helical" evidence="2">
    <location>
        <begin position="18"/>
        <end position="36"/>
    </location>
</feature>
<feature type="region of interest" description="Disordered" evidence="1">
    <location>
        <begin position="169"/>
        <end position="189"/>
    </location>
</feature>
<dbReference type="OrthoDB" id="8962944at2759"/>
<dbReference type="Proteomes" id="UP000221080">
    <property type="component" value="Chromosome 14"/>
</dbReference>
<keyword evidence="2" id="KW-1133">Transmembrane helix</keyword>
<name>A0A979F773_ICTPU</name>
<accession>A0A979F773</accession>
<dbReference type="GeneID" id="124628912"/>
<keyword evidence="2" id="KW-0472">Membrane</keyword>
<dbReference type="KEGG" id="ipu:124628912"/>
<sequence length="189" mass="20724">MPPLKCDLLFSNDPGRKMVATGLTCFLIASLIYYVMSACHSPTAGNITAQVTNLSSVIGCVTDVNVTCETNLSLNLIYGFEWQKDQNNIDSNKQNILVQIKKNVTLTCTVLSSCGNVTSSSYNITRSCTEDNITTVLLICGAGAIIVIFMFAITMKIMLKRGEAQRQARRQQRQAMQGNDSTATVTSYW</sequence>
<reference evidence="4" key="2">
    <citation type="submission" date="2025-08" db="UniProtKB">
        <authorList>
            <consortium name="RefSeq"/>
        </authorList>
    </citation>
    <scope>IDENTIFICATION</scope>
    <source>
        <tissue evidence="4">Blood</tissue>
    </source>
</reference>
<reference evidence="3" key="1">
    <citation type="journal article" date="2016" name="Nat. Commun.">
        <title>The channel catfish genome sequence provides insights into the evolution of scale formation in teleosts.</title>
        <authorList>
            <person name="Liu Z."/>
            <person name="Liu S."/>
            <person name="Yao J."/>
            <person name="Bao L."/>
            <person name="Zhang J."/>
            <person name="Li Y."/>
            <person name="Jiang C."/>
            <person name="Sun L."/>
            <person name="Wang R."/>
            <person name="Zhang Y."/>
            <person name="Zhou T."/>
            <person name="Zeng Q."/>
            <person name="Fu Q."/>
            <person name="Gao S."/>
            <person name="Li N."/>
            <person name="Koren S."/>
            <person name="Jiang Y."/>
            <person name="Zimin A."/>
            <person name="Xu P."/>
            <person name="Phillippy A.M."/>
            <person name="Geng X."/>
            <person name="Song L."/>
            <person name="Sun F."/>
            <person name="Li C."/>
            <person name="Wang X."/>
            <person name="Chen A."/>
            <person name="Jin Y."/>
            <person name="Yuan Z."/>
            <person name="Yang Y."/>
            <person name="Tan S."/>
            <person name="Peatman E."/>
            <person name="Lu J."/>
            <person name="Qin Z."/>
            <person name="Dunham R."/>
            <person name="Li Z."/>
            <person name="Sonstegard T."/>
            <person name="Feng J."/>
            <person name="Danzmann R.G."/>
            <person name="Schroeder S."/>
            <person name="Scheffler B."/>
            <person name="Duke M.V."/>
            <person name="Ballard L."/>
            <person name="Kucuktas H."/>
            <person name="Kaltenboeck L."/>
            <person name="Liu H."/>
            <person name="Armbruster J."/>
            <person name="Xie Y."/>
            <person name="Kirby M.L."/>
            <person name="Tian Y."/>
            <person name="Flanagan M.E."/>
            <person name="Mu W."/>
            <person name="Waldbieser G.C."/>
        </authorList>
    </citation>
    <scope>NUCLEOTIDE SEQUENCE [LARGE SCALE GENOMIC DNA]</scope>
    <source>
        <strain evidence="3">SDA103</strain>
    </source>
</reference>
<dbReference type="AlphaFoldDB" id="A0A979F773"/>
<evidence type="ECO:0000256" key="1">
    <source>
        <dbReference type="SAM" id="MobiDB-lite"/>
    </source>
</evidence>
<feature type="compositionally biased region" description="Polar residues" evidence="1">
    <location>
        <begin position="176"/>
        <end position="189"/>
    </location>
</feature>
<organism evidence="3 4">
    <name type="scientific">Ictalurus punctatus</name>
    <name type="common">Channel catfish</name>
    <name type="synonym">Silurus punctatus</name>
    <dbReference type="NCBI Taxonomy" id="7998"/>
    <lineage>
        <taxon>Eukaryota</taxon>
        <taxon>Metazoa</taxon>
        <taxon>Chordata</taxon>
        <taxon>Craniata</taxon>
        <taxon>Vertebrata</taxon>
        <taxon>Euteleostomi</taxon>
        <taxon>Actinopterygii</taxon>
        <taxon>Neopterygii</taxon>
        <taxon>Teleostei</taxon>
        <taxon>Ostariophysi</taxon>
        <taxon>Siluriformes</taxon>
        <taxon>Ictaluridae</taxon>
        <taxon>Ictalurus</taxon>
    </lineage>
</organism>
<proteinExistence type="predicted"/>
<evidence type="ECO:0000313" key="3">
    <source>
        <dbReference type="Proteomes" id="UP000221080"/>
    </source>
</evidence>
<keyword evidence="2" id="KW-0812">Transmembrane</keyword>
<evidence type="ECO:0000313" key="4">
    <source>
        <dbReference type="RefSeq" id="XP_047016066.1"/>
    </source>
</evidence>
<feature type="transmembrane region" description="Helical" evidence="2">
    <location>
        <begin position="136"/>
        <end position="159"/>
    </location>
</feature>